<feature type="transmembrane region" description="Helical" evidence="6">
    <location>
        <begin position="107"/>
        <end position="134"/>
    </location>
</feature>
<evidence type="ECO:0000256" key="4">
    <source>
        <dbReference type="ARBA" id="ARBA00022989"/>
    </source>
</evidence>
<feature type="transmembrane region" description="Helical" evidence="6">
    <location>
        <begin position="81"/>
        <end position="101"/>
    </location>
</feature>
<evidence type="ECO:0000256" key="3">
    <source>
        <dbReference type="ARBA" id="ARBA00022692"/>
    </source>
</evidence>
<keyword evidence="8" id="KW-1185">Reference proteome</keyword>
<evidence type="ECO:0000256" key="2">
    <source>
        <dbReference type="ARBA" id="ARBA00006665"/>
    </source>
</evidence>
<keyword evidence="3 6" id="KW-0812">Transmembrane</keyword>
<organism evidence="7 8">
    <name type="scientific">Achlya hypogyna</name>
    <name type="common">Oomycete</name>
    <name type="synonym">Protoachlya hypogyna</name>
    <dbReference type="NCBI Taxonomy" id="1202772"/>
    <lineage>
        <taxon>Eukaryota</taxon>
        <taxon>Sar</taxon>
        <taxon>Stramenopiles</taxon>
        <taxon>Oomycota</taxon>
        <taxon>Saprolegniomycetes</taxon>
        <taxon>Saprolegniales</taxon>
        <taxon>Achlyaceae</taxon>
        <taxon>Achlya</taxon>
    </lineage>
</organism>
<feature type="transmembrane region" description="Helical" evidence="6">
    <location>
        <begin position="212"/>
        <end position="233"/>
    </location>
</feature>
<evidence type="ECO:0000256" key="6">
    <source>
        <dbReference type="SAM" id="Phobius"/>
    </source>
</evidence>
<comment type="subcellular location">
    <subcellularLocation>
        <location evidence="1">Membrane</location>
        <topology evidence="1">Multi-pass membrane protein</topology>
    </subcellularLocation>
</comment>
<dbReference type="EMBL" id="JNBR01000074">
    <property type="protein sequence ID" value="OQR99138.1"/>
    <property type="molecule type" value="Genomic_DNA"/>
</dbReference>
<keyword evidence="4 6" id="KW-1133">Transmembrane helix</keyword>
<proteinExistence type="inferred from homology"/>
<dbReference type="Proteomes" id="UP000243579">
    <property type="component" value="Unassembled WGS sequence"/>
</dbReference>
<feature type="transmembrane region" description="Helical" evidence="6">
    <location>
        <begin position="344"/>
        <end position="370"/>
    </location>
</feature>
<feature type="transmembrane region" description="Helical" evidence="6">
    <location>
        <begin position="155"/>
        <end position="179"/>
    </location>
</feature>
<keyword evidence="5 6" id="KW-0472">Membrane</keyword>
<dbReference type="AlphaFoldDB" id="A0A1V9ZMC3"/>
<protein>
    <submittedName>
        <fullName evidence="7">TMS membrane protein</fullName>
    </submittedName>
</protein>
<evidence type="ECO:0000313" key="7">
    <source>
        <dbReference type="EMBL" id="OQR99138.1"/>
    </source>
</evidence>
<dbReference type="PANTHER" id="PTHR10383">
    <property type="entry name" value="SERINE INCORPORATOR"/>
    <property type="match status" value="1"/>
</dbReference>
<accession>A0A1V9ZMC3</accession>
<evidence type="ECO:0000256" key="1">
    <source>
        <dbReference type="ARBA" id="ARBA00004141"/>
    </source>
</evidence>
<evidence type="ECO:0000256" key="5">
    <source>
        <dbReference type="ARBA" id="ARBA00023136"/>
    </source>
</evidence>
<dbReference type="OrthoDB" id="5963193at2759"/>
<sequence length="376" mass="41146">MRRWPYLVLFFANAVVAALLVTYGQDLLRASPQVGRCNLTEHSNCLGNQTIYRASFVASAFFLVLMVLSALVERGAFRGRVIFGCQWPIFAGCLAAAFFVPNAVFDVYSWIAAVLSGIFILMQIIILLDFVYGIRDAILDRINDPKAQPSRLWPALYLILSVTGLALAVVGLAILFYYYGASGLGLFFLIVTSASVVLVTVLSVSERIGAGLLPPTCLSLYIVYLAWQALLALPDFEPTFSRGDDTASISIPSTILAALTVSYTGWRTSCSASALFRLDMPTVPPGDTVDSATVDVQAVTIEPRAETPSWQFHCIMFFSGIYMAMALTNWGVASGPYSNDTQRVSLWVQIASQWATTLLFTWSLIAPVVFPDRDFS</sequence>
<evidence type="ECO:0000313" key="8">
    <source>
        <dbReference type="Proteomes" id="UP000243579"/>
    </source>
</evidence>
<gene>
    <name evidence="7" type="ORF">ACHHYP_07228</name>
</gene>
<feature type="transmembrane region" description="Helical" evidence="6">
    <location>
        <begin position="51"/>
        <end position="72"/>
    </location>
</feature>
<dbReference type="PANTHER" id="PTHR10383:SF9">
    <property type="entry name" value="SERINE INCORPORATOR, ISOFORM F"/>
    <property type="match status" value="1"/>
</dbReference>
<feature type="transmembrane region" description="Helical" evidence="6">
    <location>
        <begin position="185"/>
        <end position="205"/>
    </location>
</feature>
<dbReference type="GO" id="GO:0016020">
    <property type="term" value="C:membrane"/>
    <property type="evidence" value="ECO:0007669"/>
    <property type="project" value="UniProtKB-SubCell"/>
</dbReference>
<comment type="similarity">
    <text evidence="2">Belongs to the TDE1 family.</text>
</comment>
<feature type="transmembrane region" description="Helical" evidence="6">
    <location>
        <begin position="310"/>
        <end position="332"/>
    </location>
</feature>
<reference evidence="7 8" key="1">
    <citation type="journal article" date="2014" name="Genome Biol. Evol.">
        <title>The secreted proteins of Achlya hypogyna and Thraustotheca clavata identify the ancestral oomycete secretome and reveal gene acquisitions by horizontal gene transfer.</title>
        <authorList>
            <person name="Misner I."/>
            <person name="Blouin N."/>
            <person name="Leonard G."/>
            <person name="Richards T.A."/>
            <person name="Lane C.E."/>
        </authorList>
    </citation>
    <scope>NUCLEOTIDE SEQUENCE [LARGE SCALE GENOMIC DNA]</scope>
    <source>
        <strain evidence="7 8">ATCC 48635</strain>
    </source>
</reference>
<comment type="caution">
    <text evidence="7">The sequence shown here is derived from an EMBL/GenBank/DDBJ whole genome shotgun (WGS) entry which is preliminary data.</text>
</comment>
<name>A0A1V9ZMC3_ACHHY</name>
<dbReference type="InterPro" id="IPR005016">
    <property type="entry name" value="TDE1/TMS"/>
</dbReference>
<dbReference type="Pfam" id="PF03348">
    <property type="entry name" value="Serinc"/>
    <property type="match status" value="1"/>
</dbReference>